<name>A0A286RAR3_9BACT</name>
<protein>
    <submittedName>
        <fullName evidence="8">Radical SAM/B12 binding domain protein</fullName>
    </submittedName>
</protein>
<reference evidence="8 9" key="1">
    <citation type="journal article" name="Front. Microbiol.">
        <title>Sugar Metabolism of the First Thermophilic Planctomycete Thermogutta terrifontis: Comparative Genomic and Transcriptomic Approaches.</title>
        <authorList>
            <person name="Elcheninov A.G."/>
            <person name="Menzel P."/>
            <person name="Gudbergsdottir S.R."/>
            <person name="Slesarev A.I."/>
            <person name="Kadnikov V.V."/>
            <person name="Krogh A."/>
            <person name="Bonch-Osmolovskaya E.A."/>
            <person name="Peng X."/>
            <person name="Kublanov I.V."/>
        </authorList>
    </citation>
    <scope>NUCLEOTIDE SEQUENCE [LARGE SCALE GENOMIC DNA]</scope>
    <source>
        <strain evidence="8 9">R1</strain>
    </source>
</reference>
<dbReference type="SUPFAM" id="SSF102114">
    <property type="entry name" value="Radical SAM enzymes"/>
    <property type="match status" value="1"/>
</dbReference>
<dbReference type="KEGG" id="ttf:THTE_0435"/>
<feature type="domain" description="Radical SAM core" evidence="7">
    <location>
        <begin position="283"/>
        <end position="516"/>
    </location>
</feature>
<dbReference type="InterPro" id="IPR006158">
    <property type="entry name" value="Cobalamin-bd"/>
</dbReference>
<dbReference type="PANTHER" id="PTHR43409">
    <property type="entry name" value="ANAEROBIC MAGNESIUM-PROTOPORPHYRIN IX MONOMETHYL ESTER CYCLASE-RELATED"/>
    <property type="match status" value="1"/>
</dbReference>
<evidence type="ECO:0000256" key="1">
    <source>
        <dbReference type="ARBA" id="ARBA00001966"/>
    </source>
</evidence>
<organism evidence="8 9">
    <name type="scientific">Thermogutta terrifontis</name>
    <dbReference type="NCBI Taxonomy" id="1331910"/>
    <lineage>
        <taxon>Bacteria</taxon>
        <taxon>Pseudomonadati</taxon>
        <taxon>Planctomycetota</taxon>
        <taxon>Planctomycetia</taxon>
        <taxon>Pirellulales</taxon>
        <taxon>Thermoguttaceae</taxon>
        <taxon>Thermogutta</taxon>
    </lineage>
</organism>
<dbReference type="GO" id="GO:0031419">
    <property type="term" value="F:cobalamin binding"/>
    <property type="evidence" value="ECO:0007669"/>
    <property type="project" value="InterPro"/>
</dbReference>
<dbReference type="InterPro" id="IPR006638">
    <property type="entry name" value="Elp3/MiaA/NifB-like_rSAM"/>
</dbReference>
<keyword evidence="9" id="KW-1185">Reference proteome</keyword>
<dbReference type="PROSITE" id="PS51918">
    <property type="entry name" value="RADICAL_SAM"/>
    <property type="match status" value="1"/>
</dbReference>
<dbReference type="Gene3D" id="3.40.50.280">
    <property type="entry name" value="Cobalamin-binding domain"/>
    <property type="match status" value="1"/>
</dbReference>
<keyword evidence="4" id="KW-0408">Iron</keyword>
<evidence type="ECO:0000259" key="6">
    <source>
        <dbReference type="PROSITE" id="PS51332"/>
    </source>
</evidence>
<evidence type="ECO:0000313" key="8">
    <source>
        <dbReference type="EMBL" id="ASV73037.1"/>
    </source>
</evidence>
<dbReference type="InterPro" id="IPR058240">
    <property type="entry name" value="rSAM_sf"/>
</dbReference>
<dbReference type="SFLD" id="SFLDS00029">
    <property type="entry name" value="Radical_SAM"/>
    <property type="match status" value="1"/>
</dbReference>
<dbReference type="Pfam" id="PF04055">
    <property type="entry name" value="Radical_SAM"/>
    <property type="match status" value="1"/>
</dbReference>
<dbReference type="SMART" id="SM00729">
    <property type="entry name" value="Elp3"/>
    <property type="match status" value="1"/>
</dbReference>
<dbReference type="CDD" id="cd01335">
    <property type="entry name" value="Radical_SAM"/>
    <property type="match status" value="1"/>
</dbReference>
<dbReference type="Gene3D" id="3.20.20.70">
    <property type="entry name" value="Aldolase class I"/>
    <property type="match status" value="1"/>
</dbReference>
<evidence type="ECO:0000256" key="4">
    <source>
        <dbReference type="ARBA" id="ARBA00023004"/>
    </source>
</evidence>
<dbReference type="GO" id="GO:0003824">
    <property type="term" value="F:catalytic activity"/>
    <property type="evidence" value="ECO:0007669"/>
    <property type="project" value="InterPro"/>
</dbReference>
<dbReference type="GO" id="GO:0051536">
    <property type="term" value="F:iron-sulfur cluster binding"/>
    <property type="evidence" value="ECO:0007669"/>
    <property type="project" value="UniProtKB-KW"/>
</dbReference>
<feature type="domain" description="B12-binding" evidence="6">
    <location>
        <begin position="69"/>
        <end position="210"/>
    </location>
</feature>
<dbReference type="OrthoDB" id="9801659at2"/>
<dbReference type="InterPro" id="IPR007197">
    <property type="entry name" value="rSAM"/>
</dbReference>
<comment type="cofactor">
    <cofactor evidence="1">
        <name>[4Fe-4S] cluster</name>
        <dbReference type="ChEBI" id="CHEBI:49883"/>
    </cofactor>
</comment>
<dbReference type="SFLD" id="SFLDG01082">
    <property type="entry name" value="B12-binding_domain_containing"/>
    <property type="match status" value="1"/>
</dbReference>
<dbReference type="NCBIfam" id="TIGR03975">
    <property type="entry name" value="rSAM_ocin_1"/>
    <property type="match status" value="1"/>
</dbReference>
<dbReference type="InterPro" id="IPR051198">
    <property type="entry name" value="BchE-like"/>
</dbReference>
<dbReference type="PROSITE" id="PS51332">
    <property type="entry name" value="B12_BINDING"/>
    <property type="match status" value="1"/>
</dbReference>
<keyword evidence="3" id="KW-0479">Metal-binding</keyword>
<proteinExistence type="predicted"/>
<keyword evidence="5" id="KW-0411">Iron-sulfur</keyword>
<evidence type="ECO:0000256" key="5">
    <source>
        <dbReference type="ARBA" id="ARBA00023014"/>
    </source>
</evidence>
<sequence length="662" mass="76097">MDQTREVVLVNMPFANLRWPNLGLSLLKAAVQRKGIPCRILYLNYDFAEQIGYDLYQWIADHFAFTLGGERLFSRHYFGRFPTTNQEYIQEVLRAADPDFSPRDEDEFLRLTKEAKTFLERAAAAYPWQQALVIGFATTFQQTMPSLALAKRIKAVCPTVTIVFGGAACEGEMGVTLAEEFPEIDYVFLGEADHIFPEFVAQLQSGQFHGPLPRGVISRQDVQKFTQRRAASSEFTSAITLPVVNGPKAEASLDTTLVDDLDNLPYPDFDDFFARYEASGLKRFFEPVLFFEMSRGCWWGQKHHCAFCGLNGRSMRYRSKSPERILAELKFLTQRYPATRGCAADNILDFRAFESLLPQLEAAQLPFHFACELKVNLTREEVGQLLRAGLGAAQLGIETFDSDLLKRIDKGALGVQNLQTLKWFTEAGIDVEWNWLYGLPGETPLTYERLVQLIPRIVHLAPPLGVGRVRMDRFSPFFEHPERFGMIRPRPFRAFHHVYPFSDKVLQRLAYYFEFDLIEGLNPDIEARPLLTAISQWREDHASARLTMRRHDDGTLLITDNRPKFGFRQHRLRGWEAQLYLFCDTARGPGAIRDWLASHPDVGGDECDDTLRRWQQEGILLCWDDRYLALAVWVPEQSDLYQAARRVEARIERHRAERHAHV</sequence>
<evidence type="ECO:0000256" key="3">
    <source>
        <dbReference type="ARBA" id="ARBA00022723"/>
    </source>
</evidence>
<dbReference type="InterPro" id="IPR013785">
    <property type="entry name" value="Aldolase_TIM"/>
</dbReference>
<evidence type="ECO:0000259" key="7">
    <source>
        <dbReference type="PROSITE" id="PS51918"/>
    </source>
</evidence>
<evidence type="ECO:0000313" key="9">
    <source>
        <dbReference type="Proteomes" id="UP000215086"/>
    </source>
</evidence>
<dbReference type="Proteomes" id="UP000215086">
    <property type="component" value="Chromosome"/>
</dbReference>
<evidence type="ECO:0000256" key="2">
    <source>
        <dbReference type="ARBA" id="ARBA00022691"/>
    </source>
</evidence>
<gene>
    <name evidence="8" type="ORF">THTE_0435</name>
</gene>
<dbReference type="SFLD" id="SFLDF00324">
    <property type="entry name" value="bacteriocin_maturation"/>
    <property type="match status" value="1"/>
</dbReference>
<dbReference type="CDD" id="cd02065">
    <property type="entry name" value="B12-binding_like"/>
    <property type="match status" value="1"/>
</dbReference>
<dbReference type="InterPro" id="IPR023984">
    <property type="entry name" value="rSAM_ocin_1"/>
</dbReference>
<accession>A0A286RAR3</accession>
<dbReference type="GO" id="GO:0046872">
    <property type="term" value="F:metal ion binding"/>
    <property type="evidence" value="ECO:0007669"/>
    <property type="project" value="UniProtKB-KW"/>
</dbReference>
<dbReference type="EMBL" id="CP018477">
    <property type="protein sequence ID" value="ASV73037.1"/>
    <property type="molecule type" value="Genomic_DNA"/>
</dbReference>
<keyword evidence="2" id="KW-0949">S-adenosyl-L-methionine</keyword>
<dbReference type="RefSeq" id="WP_095413767.1">
    <property type="nucleotide sequence ID" value="NZ_CP018477.1"/>
</dbReference>
<dbReference type="AlphaFoldDB" id="A0A286RAR3"/>